<dbReference type="Proteomes" id="UP001176940">
    <property type="component" value="Unassembled WGS sequence"/>
</dbReference>
<evidence type="ECO:0000313" key="1">
    <source>
        <dbReference type="EMBL" id="CAJ0921970.1"/>
    </source>
</evidence>
<proteinExistence type="predicted"/>
<keyword evidence="2" id="KW-1185">Reference proteome</keyword>
<gene>
    <name evidence="1" type="ORF">RIMI_LOCUS1653525</name>
</gene>
<evidence type="ECO:0000313" key="2">
    <source>
        <dbReference type="Proteomes" id="UP001176940"/>
    </source>
</evidence>
<name>A0ABN9KWP5_9NEOB</name>
<comment type="caution">
    <text evidence="1">The sequence shown here is derived from an EMBL/GenBank/DDBJ whole genome shotgun (WGS) entry which is preliminary data.</text>
</comment>
<sequence>MRSVFFSSSESPLRAVVHYNCSSVSLVTFPPVEDITEVLEISVQSPCACPSSCQAEDVGPGNIILIMFAVSLISYFLFGEYSVIQTLIGDHMSPVREYGASSLRSMQTQEGSQITPEPRIWCGICCWPRRKQETLLTYSCREDDSIDV</sequence>
<protein>
    <submittedName>
        <fullName evidence="1">Uncharacterized protein</fullName>
    </submittedName>
</protein>
<organism evidence="1 2">
    <name type="scientific">Ranitomeya imitator</name>
    <name type="common">mimic poison frog</name>
    <dbReference type="NCBI Taxonomy" id="111125"/>
    <lineage>
        <taxon>Eukaryota</taxon>
        <taxon>Metazoa</taxon>
        <taxon>Chordata</taxon>
        <taxon>Craniata</taxon>
        <taxon>Vertebrata</taxon>
        <taxon>Euteleostomi</taxon>
        <taxon>Amphibia</taxon>
        <taxon>Batrachia</taxon>
        <taxon>Anura</taxon>
        <taxon>Neobatrachia</taxon>
        <taxon>Hyloidea</taxon>
        <taxon>Dendrobatidae</taxon>
        <taxon>Dendrobatinae</taxon>
        <taxon>Ranitomeya</taxon>
    </lineage>
</organism>
<reference evidence="1" key="1">
    <citation type="submission" date="2023-07" db="EMBL/GenBank/DDBJ databases">
        <authorList>
            <person name="Stuckert A."/>
        </authorList>
    </citation>
    <scope>NUCLEOTIDE SEQUENCE</scope>
</reference>
<accession>A0ABN9KWP5</accession>
<dbReference type="EMBL" id="CAUEEQ010002180">
    <property type="protein sequence ID" value="CAJ0921970.1"/>
    <property type="molecule type" value="Genomic_DNA"/>
</dbReference>